<evidence type="ECO:0000256" key="2">
    <source>
        <dbReference type="SAM" id="Phobius"/>
    </source>
</evidence>
<protein>
    <submittedName>
        <fullName evidence="3">TrbC/VirB2 family protein</fullName>
    </submittedName>
</protein>
<sequence length="109" mass="12337">MKRLNTIQKIINSKKNKLNTIFLILIMLLATQPVYAQATNKNIDLITGLQYGLSIIVPMIAAIILLFLLILCVFRFIARATFVRWAFSTIIAGVAFYVSNILFILFNIS</sequence>
<dbReference type="Pfam" id="PF04956">
    <property type="entry name" value="TrbC"/>
    <property type="match status" value="1"/>
</dbReference>
<evidence type="ECO:0000256" key="1">
    <source>
        <dbReference type="ARBA" id="ARBA00004141"/>
    </source>
</evidence>
<dbReference type="RefSeq" id="WP_220717263.1">
    <property type="nucleotide sequence ID" value="NZ_JAIFRO010000004.1"/>
</dbReference>
<keyword evidence="4" id="KW-1185">Reference proteome</keyword>
<organism evidence="3 4">
    <name type="scientific">Bartonella raoultii</name>
    <dbReference type="NCBI Taxonomy" id="1457020"/>
    <lineage>
        <taxon>Bacteria</taxon>
        <taxon>Pseudomonadati</taxon>
        <taxon>Pseudomonadota</taxon>
        <taxon>Alphaproteobacteria</taxon>
        <taxon>Hyphomicrobiales</taxon>
        <taxon>Bartonellaceae</taxon>
        <taxon>Bartonella</taxon>
    </lineage>
</organism>
<dbReference type="InterPro" id="IPR007039">
    <property type="entry name" value="TrbC/VirB2"/>
</dbReference>
<gene>
    <name evidence="3" type="ORF">K3248_04785</name>
</gene>
<comment type="subcellular location">
    <subcellularLocation>
        <location evidence="1">Membrane</location>
        <topology evidence="1">Multi-pass membrane protein</topology>
    </subcellularLocation>
</comment>
<keyword evidence="2" id="KW-0812">Transmembrane</keyword>
<feature type="transmembrane region" description="Helical" evidence="2">
    <location>
        <begin position="85"/>
        <end position="106"/>
    </location>
</feature>
<accession>A0ABS7I8Z8</accession>
<feature type="transmembrane region" description="Helical" evidence="2">
    <location>
        <begin position="52"/>
        <end position="78"/>
    </location>
</feature>
<dbReference type="Proteomes" id="UP000746918">
    <property type="component" value="Unassembled WGS sequence"/>
</dbReference>
<keyword evidence="2" id="KW-1133">Transmembrane helix</keyword>
<comment type="caution">
    <text evidence="3">The sequence shown here is derived from an EMBL/GenBank/DDBJ whole genome shotgun (WGS) entry which is preliminary data.</text>
</comment>
<reference evidence="3 4" key="1">
    <citation type="submission" date="2021-08" db="EMBL/GenBank/DDBJ databases">
        <title>Bartonella raoulti 094 sp. nov.</title>
        <authorList>
            <person name="Zgheib R."/>
            <person name="Hammoud A."/>
        </authorList>
    </citation>
    <scope>NUCLEOTIDE SEQUENCE [LARGE SCALE GENOMIC DNA]</scope>
    <source>
        <strain evidence="3 4">094</strain>
    </source>
</reference>
<dbReference type="EMBL" id="JAIFRO010000004">
    <property type="protein sequence ID" value="MBX4335902.1"/>
    <property type="molecule type" value="Genomic_DNA"/>
</dbReference>
<name>A0ABS7I8Z8_9HYPH</name>
<evidence type="ECO:0000313" key="4">
    <source>
        <dbReference type="Proteomes" id="UP000746918"/>
    </source>
</evidence>
<keyword evidence="2" id="KW-0472">Membrane</keyword>
<proteinExistence type="predicted"/>
<evidence type="ECO:0000313" key="3">
    <source>
        <dbReference type="EMBL" id="MBX4335902.1"/>
    </source>
</evidence>